<accession>M9LDK4</accession>
<reference evidence="1 2" key="1">
    <citation type="submission" date="2012-10" db="EMBL/GenBank/DDBJ databases">
        <title>Draft Genome Sequence of Paenibacillus popilliae ATCC 14706T.</title>
        <authorList>
            <person name="Iiyama K."/>
            <person name="Mori K."/>
            <person name="Mon H."/>
            <person name="Chieda Y."/>
            <person name="Lee J.M."/>
            <person name="Kusakabe T."/>
            <person name="Tashiro K."/>
            <person name="Asano S."/>
            <person name="Yasunaga-Aoki C."/>
            <person name="Shimizu S."/>
        </authorList>
    </citation>
    <scope>NUCLEOTIDE SEQUENCE [LARGE SCALE GENOMIC DNA]</scope>
    <source>
        <strain evidence="1 2">ATCC 14706</strain>
    </source>
</reference>
<proteinExistence type="predicted"/>
<gene>
    <name evidence="1" type="ORF">PPOP_3888</name>
</gene>
<keyword evidence="2" id="KW-1185">Reference proteome</keyword>
<sequence>MSSKHLENWHRVKRDLSIEEKRWIHKLLSVNFDGRDILKNQMEYAKVIGSCLCGCRTIDIEIESKSHCFHNQTRVPVEMIIDNGNSAPTIFYLHVVEGYITELEVFKADSSEIKGLISLDNALIRVNSD</sequence>
<dbReference type="Proteomes" id="UP000029453">
    <property type="component" value="Unassembled WGS sequence"/>
</dbReference>
<comment type="caution">
    <text evidence="1">The sequence shown here is derived from an EMBL/GenBank/DDBJ whole genome shotgun (WGS) entry which is preliminary data.</text>
</comment>
<evidence type="ECO:0000313" key="2">
    <source>
        <dbReference type="Proteomes" id="UP000029453"/>
    </source>
</evidence>
<evidence type="ECO:0000313" key="1">
    <source>
        <dbReference type="EMBL" id="GAC44482.1"/>
    </source>
</evidence>
<dbReference type="AlphaFoldDB" id="M9LDK4"/>
<protein>
    <submittedName>
        <fullName evidence="1">Outer membrane protein</fullName>
    </submittedName>
</protein>
<dbReference type="RefSeq" id="WP_006288328.1">
    <property type="nucleotide sequence ID" value="NZ_BALG01000516.1"/>
</dbReference>
<name>M9LDK4_PAEPP</name>
<organism evidence="1 2">
    <name type="scientific">Paenibacillus popilliae ATCC 14706</name>
    <dbReference type="NCBI Taxonomy" id="1212764"/>
    <lineage>
        <taxon>Bacteria</taxon>
        <taxon>Bacillati</taxon>
        <taxon>Bacillota</taxon>
        <taxon>Bacilli</taxon>
        <taxon>Bacillales</taxon>
        <taxon>Paenibacillaceae</taxon>
        <taxon>Paenibacillus</taxon>
    </lineage>
</organism>
<dbReference type="EMBL" id="BALG01000516">
    <property type="protein sequence ID" value="GAC44482.1"/>
    <property type="molecule type" value="Genomic_DNA"/>
</dbReference>
<dbReference type="OrthoDB" id="2228441at2"/>